<evidence type="ECO:0000313" key="5">
    <source>
        <dbReference type="EMBL" id="RNJ27263.1"/>
    </source>
</evidence>
<dbReference type="Pfam" id="PF24036">
    <property type="entry name" value="DUF7345"/>
    <property type="match status" value="1"/>
</dbReference>
<feature type="transmembrane region" description="Helical" evidence="2">
    <location>
        <begin position="222"/>
        <end position="243"/>
    </location>
</feature>
<dbReference type="InterPro" id="IPR055769">
    <property type="entry name" value="DUF7345"/>
</dbReference>
<evidence type="ECO:0000259" key="3">
    <source>
        <dbReference type="Pfam" id="PF24034"/>
    </source>
</evidence>
<organism evidence="5 6">
    <name type="scientific">Halosegnis longus</name>
    <dbReference type="NCBI Taxonomy" id="2216012"/>
    <lineage>
        <taxon>Archaea</taxon>
        <taxon>Methanobacteriati</taxon>
        <taxon>Methanobacteriota</taxon>
        <taxon>Stenosarchaea group</taxon>
        <taxon>Halobacteria</taxon>
        <taxon>Halobacteriales</taxon>
        <taxon>Natronomonadaceae</taxon>
        <taxon>Halosegnis</taxon>
    </lineage>
</organism>
<feature type="region of interest" description="Disordered" evidence="1">
    <location>
        <begin position="251"/>
        <end position="300"/>
    </location>
</feature>
<evidence type="ECO:0000256" key="2">
    <source>
        <dbReference type="SAM" id="Phobius"/>
    </source>
</evidence>
<dbReference type="EMBL" id="RJJC01000001">
    <property type="protein sequence ID" value="RNJ27263.1"/>
    <property type="molecule type" value="Genomic_DNA"/>
</dbReference>
<dbReference type="InterPro" id="IPR036390">
    <property type="entry name" value="WH_DNA-bd_sf"/>
</dbReference>
<feature type="domain" description="DUF7345" evidence="4">
    <location>
        <begin position="45"/>
        <end position="176"/>
    </location>
</feature>
<dbReference type="InterPro" id="IPR055767">
    <property type="entry name" value="DUF7343"/>
</dbReference>
<dbReference type="Proteomes" id="UP000270581">
    <property type="component" value="Unassembled WGS sequence"/>
</dbReference>
<feature type="domain" description="DUF7343" evidence="3">
    <location>
        <begin position="298"/>
        <end position="359"/>
    </location>
</feature>
<protein>
    <recommendedName>
        <fullName evidence="7">Helix-turn-helix domain-containing protein</fullName>
    </recommendedName>
</protein>
<keyword evidence="6" id="KW-1185">Reference proteome</keyword>
<keyword evidence="2" id="KW-0472">Membrane</keyword>
<dbReference type="SUPFAM" id="SSF46785">
    <property type="entry name" value="Winged helix' DNA-binding domain"/>
    <property type="match status" value="1"/>
</dbReference>
<dbReference type="RefSeq" id="WP_075937294.1">
    <property type="nucleotide sequence ID" value="NZ_BDJH01000002.1"/>
</dbReference>
<feature type="compositionally biased region" description="Acidic residues" evidence="1">
    <location>
        <begin position="290"/>
        <end position="300"/>
    </location>
</feature>
<comment type="caution">
    <text evidence="5">The sequence shown here is derived from an EMBL/GenBank/DDBJ whole genome shotgun (WGS) entry which is preliminary data.</text>
</comment>
<gene>
    <name evidence="5" type="ORF">Nmn1133_11620</name>
</gene>
<keyword evidence="2" id="KW-0812">Transmembrane</keyword>
<feature type="compositionally biased region" description="Gly residues" evidence="1">
    <location>
        <begin position="259"/>
        <end position="268"/>
    </location>
</feature>
<dbReference type="Pfam" id="PF24034">
    <property type="entry name" value="DUF7343"/>
    <property type="match status" value="1"/>
</dbReference>
<accession>A0AAJ4UWP1</accession>
<evidence type="ECO:0000313" key="6">
    <source>
        <dbReference type="Proteomes" id="UP000270581"/>
    </source>
</evidence>
<evidence type="ECO:0000259" key="4">
    <source>
        <dbReference type="Pfam" id="PF24036"/>
    </source>
</evidence>
<name>A0AAJ4UWP1_9EURY</name>
<evidence type="ECO:0000256" key="1">
    <source>
        <dbReference type="SAM" id="MobiDB-lite"/>
    </source>
</evidence>
<dbReference type="AlphaFoldDB" id="A0AAJ4UWP1"/>
<evidence type="ECO:0008006" key="7">
    <source>
        <dbReference type="Google" id="ProtNLM"/>
    </source>
</evidence>
<reference evidence="5 6" key="1">
    <citation type="submission" date="2018-11" db="EMBL/GenBank/DDBJ databases">
        <title>Genome sequences of Natronomonas sp. CBA1133.</title>
        <authorList>
            <person name="Roh S.W."/>
            <person name="Cha I.-T."/>
        </authorList>
    </citation>
    <scope>NUCLEOTIDE SEQUENCE [LARGE SCALE GENOMIC DNA]</scope>
    <source>
        <strain evidence="5 6">CBA1133</strain>
    </source>
</reference>
<keyword evidence="2" id="KW-1133">Transmembrane helix</keyword>
<sequence>MRSECRPLLWLLLVALALSAGAGGGVATGHTTQQELRPAATTFDVQLTPSGDADWTVSTQFQLATENETEAFERLAARFEAGEADLAYDAETFREAAARGAPGREMSIRAVEYEANTTTVDGQRIGRLSLRFEWANFAETTGETYRLGDAFNTTDGTWLPGLASDQALVIRPPEGYSVETAPVPVNNGVLRWEGRQSFTPGYLGQITYTGDTSTPGPNGPSAAVLGGIGVLIVVILAGGYLWWQRQPNVSGDGTPASGTDGGAGGAVAGGAATADDTDEPASGKTAPVGEDGEPDPELLSDEERVLRLLEANDGRMKQGTIVEETGWSNAKVSQLLSAMDEADEIEKLRIGRENLISLPGEGVGDIDDK</sequence>
<proteinExistence type="predicted"/>